<gene>
    <name evidence="1" type="ORF">R83534S58_LOCUS770</name>
</gene>
<evidence type="ECO:0000313" key="2">
    <source>
        <dbReference type="Proteomes" id="UP001154272"/>
    </source>
</evidence>
<keyword evidence="1" id="KW-0808">Transferase</keyword>
<dbReference type="SUPFAM" id="SSF53448">
    <property type="entry name" value="Nucleotide-diphospho-sugar transferases"/>
    <property type="match status" value="1"/>
</dbReference>
<name>A0ABM9HMD9_9PROT</name>
<dbReference type="InterPro" id="IPR051706">
    <property type="entry name" value="Glycosyltransferase_domain"/>
</dbReference>
<keyword evidence="2" id="KW-1185">Reference proteome</keyword>
<sequence>MEENQLNPDVDYTDMLSICSQALDFYQQHGITELIHAFNIANILGTNQFYAEAAFFYKVAFNMHSKSAGQFPLAHFLLMARLVALLKGNFPIKEDEMNQLKGLCIPLYNFVEGWKRYKENGDALSAIRLMGNCFEEFHTGEEADTIYLTIMMDLFNPNPEICIKDRTFGAADFNVIPNNLFMYWDQNPPAEILQNFEYHKGLTHFNLKIFDKAEAIEWLYQNYGVEARQIFLSARHPAEAADFLRVHVINYYGGWWLDADIKIQSIDKFCSIIPSSYEHVFLLTHNNVVHNDFFGSVPNSPILNDCMLSLYRNSYLHTGLFIAYKTGPGIFGRALNRTFYRSLRGETKKPSVVLLNDRKFWSVIADFETPYKDSTPHWQAS</sequence>
<comment type="caution">
    <text evidence="1">The sequence shown here is derived from an EMBL/GenBank/DDBJ whole genome shotgun (WGS) entry which is preliminary data.</text>
</comment>
<evidence type="ECO:0000313" key="1">
    <source>
        <dbReference type="EMBL" id="CAI3934960.1"/>
    </source>
</evidence>
<dbReference type="Gene3D" id="3.90.550.20">
    <property type="match status" value="1"/>
</dbReference>
<organism evidence="1 2">
    <name type="scientific">Commensalibacter papalotli</name>
    <name type="common">ex Botero et al. 2024</name>
    <dbReference type="NCBI Taxonomy" id="2972766"/>
    <lineage>
        <taxon>Bacteria</taxon>
        <taxon>Pseudomonadati</taxon>
        <taxon>Pseudomonadota</taxon>
        <taxon>Alphaproteobacteria</taxon>
        <taxon>Acetobacterales</taxon>
        <taxon>Acetobacteraceae</taxon>
    </lineage>
</organism>
<dbReference type="InterPro" id="IPR029044">
    <property type="entry name" value="Nucleotide-diphossugar_trans"/>
</dbReference>
<keyword evidence="1" id="KW-0328">Glycosyltransferase</keyword>
<dbReference type="PANTHER" id="PTHR32385:SF15">
    <property type="entry name" value="INOSITOL PHOSPHOCERAMIDE MANNOSYLTRANSFERASE 1"/>
    <property type="match status" value="1"/>
</dbReference>
<dbReference type="RefSeq" id="WP_051461940.1">
    <property type="nucleotide sequence ID" value="NZ_CAMXCH010000001.1"/>
</dbReference>
<dbReference type="GO" id="GO:0016757">
    <property type="term" value="F:glycosyltransferase activity"/>
    <property type="evidence" value="ECO:0007669"/>
    <property type="project" value="UniProtKB-KW"/>
</dbReference>
<reference evidence="1" key="1">
    <citation type="submission" date="2022-10" db="EMBL/GenBank/DDBJ databases">
        <authorList>
            <person name="Botero Cardona J."/>
        </authorList>
    </citation>
    <scope>NUCLEOTIDE SEQUENCE</scope>
    <source>
        <strain evidence="1">R-83534</strain>
    </source>
</reference>
<protein>
    <submittedName>
        <fullName evidence="1">Mannosyltransferase OCH1 or related enzyme (OCH1)</fullName>
    </submittedName>
</protein>
<dbReference type="Proteomes" id="UP001154272">
    <property type="component" value="Unassembled WGS sequence"/>
</dbReference>
<proteinExistence type="predicted"/>
<dbReference type="EMBL" id="CAMXCH010000001">
    <property type="protein sequence ID" value="CAI3934960.1"/>
    <property type="molecule type" value="Genomic_DNA"/>
</dbReference>
<dbReference type="PANTHER" id="PTHR32385">
    <property type="entry name" value="MANNOSYL PHOSPHORYLINOSITOL CERAMIDE SYNTHASE"/>
    <property type="match status" value="1"/>
</dbReference>
<accession>A0ABM9HMD9</accession>